<dbReference type="PATRIC" id="fig|1620.3.peg.1417"/>
<dbReference type="EMBL" id="JQCD01000011">
    <property type="protein sequence ID" value="KRN77701.1"/>
    <property type="molecule type" value="Genomic_DNA"/>
</dbReference>
<gene>
    <name evidence="1" type="ORF">IV67_GL001401</name>
</gene>
<dbReference type="RefSeq" id="WP_236698224.1">
    <property type="nucleotide sequence ID" value="NZ_JQCD01000011.1"/>
</dbReference>
<sequence>MTNSSIDFTQILDELRTGVKSEFTLEAENFPEFFEVWRSYPYQNAIVGEAHQGGRIIYRKSDEDNA</sequence>
<name>A0A0R2JQM4_9LACO</name>
<protein>
    <submittedName>
        <fullName evidence="1">Uncharacterized protein</fullName>
    </submittedName>
</protein>
<keyword evidence="2" id="KW-1185">Reference proteome</keyword>
<organism evidence="1 2">
    <name type="scientific">Weissella minor</name>
    <dbReference type="NCBI Taxonomy" id="1620"/>
    <lineage>
        <taxon>Bacteria</taxon>
        <taxon>Bacillati</taxon>
        <taxon>Bacillota</taxon>
        <taxon>Bacilli</taxon>
        <taxon>Lactobacillales</taxon>
        <taxon>Lactobacillaceae</taxon>
        <taxon>Weissella</taxon>
    </lineage>
</organism>
<reference evidence="1 2" key="1">
    <citation type="journal article" date="2015" name="Genome Announc.">
        <title>Expanding the biotechnology potential of lactobacilli through comparative genomics of 213 strains and associated genera.</title>
        <authorList>
            <person name="Sun Z."/>
            <person name="Harris H.M."/>
            <person name="McCann A."/>
            <person name="Guo C."/>
            <person name="Argimon S."/>
            <person name="Zhang W."/>
            <person name="Yang X."/>
            <person name="Jeffery I.B."/>
            <person name="Cooney J.C."/>
            <person name="Kagawa T.F."/>
            <person name="Liu W."/>
            <person name="Song Y."/>
            <person name="Salvetti E."/>
            <person name="Wrobel A."/>
            <person name="Rasinkangas P."/>
            <person name="Parkhill J."/>
            <person name="Rea M.C."/>
            <person name="O'Sullivan O."/>
            <person name="Ritari J."/>
            <person name="Douillard F.P."/>
            <person name="Paul Ross R."/>
            <person name="Yang R."/>
            <person name="Briner A.E."/>
            <person name="Felis G.E."/>
            <person name="de Vos W.M."/>
            <person name="Barrangou R."/>
            <person name="Klaenhammer T.R."/>
            <person name="Caufield P.W."/>
            <person name="Cui Y."/>
            <person name="Zhang H."/>
            <person name="O'Toole P.W."/>
        </authorList>
    </citation>
    <scope>NUCLEOTIDE SEQUENCE [LARGE SCALE GENOMIC DNA]</scope>
    <source>
        <strain evidence="1 2">DSM 20014</strain>
    </source>
</reference>
<accession>A0A0R2JQM4</accession>
<evidence type="ECO:0000313" key="1">
    <source>
        <dbReference type="EMBL" id="KRN77701.1"/>
    </source>
</evidence>
<dbReference type="Proteomes" id="UP000051673">
    <property type="component" value="Unassembled WGS sequence"/>
</dbReference>
<dbReference type="AlphaFoldDB" id="A0A0R2JQM4"/>
<proteinExistence type="predicted"/>
<evidence type="ECO:0000313" key="2">
    <source>
        <dbReference type="Proteomes" id="UP000051673"/>
    </source>
</evidence>
<dbReference type="STRING" id="1620.IV67_GL001401"/>
<comment type="caution">
    <text evidence="1">The sequence shown here is derived from an EMBL/GenBank/DDBJ whole genome shotgun (WGS) entry which is preliminary data.</text>
</comment>